<dbReference type="PANTHER" id="PTHR43405:SF1">
    <property type="entry name" value="GLYCOSYL HYDROLASE DIGH"/>
    <property type="match status" value="1"/>
</dbReference>
<dbReference type="EMBL" id="SNRY01002257">
    <property type="protein sequence ID" value="KAA6325959.1"/>
    <property type="molecule type" value="Genomic_DNA"/>
</dbReference>
<dbReference type="AlphaFoldDB" id="A0A5J4QXA4"/>
<reference evidence="3" key="1">
    <citation type="submission" date="2019-03" db="EMBL/GenBank/DDBJ databases">
        <title>Single cell metagenomics reveals metabolic interactions within the superorganism composed of flagellate Streblomastix strix and complex community of Bacteroidetes bacteria on its surface.</title>
        <authorList>
            <person name="Treitli S.C."/>
            <person name="Kolisko M."/>
            <person name="Husnik F."/>
            <person name="Keeling P."/>
            <person name="Hampl V."/>
        </authorList>
    </citation>
    <scope>NUCLEOTIDE SEQUENCE</scope>
    <source>
        <strain evidence="3">STM</strain>
    </source>
</reference>
<evidence type="ECO:0000256" key="1">
    <source>
        <dbReference type="ARBA" id="ARBA00022729"/>
    </source>
</evidence>
<proteinExistence type="predicted"/>
<gene>
    <name evidence="3" type="ORF">EZS27_024883</name>
</gene>
<sequence length="498" mass="57798">MNKRILYLCLLLMTFSSFTSAQPSKRALRGVWIATVANIDWPTQKGLPVEQQQQEMVSLLDKVKSYNMNTIVFQIRPTADAFYKSRFEPFSHWLTGVQGQDAGYDPLQFTIEECHKRGLNIHVWLNPYRVNNDTVAYNTYAESHIINTHPEWIVSYGKAQYFNPGLDEVRDFTCKVVKDIVSNYDIDAIHIDDYFYPYKIAGEEFPDSLTFVQHPRGFTDKGDWRRNNVNMVIKEINQTIKSVKPWVEFGISPFAVWRNKTEDPRGSDTKAMTNYDGLYADILLWQEKGWIDYVLPQLYFNIGYPIADYAVLADWWTKYNYGANVYAGLAPYKVSKEAKQKEWHSAKELIRQINRNRENPNLKGEIYFSAKSLFSNPNVDVEKRLQSKEYKTLSIAPENNRIRRIEPENPQNVSLQVNNNETITLKWERGANAKRFVVYKFRRNKPFTIDNPESIVAVTGLTEVILAAKDKGNDLKKYRYGVTSLSPSHTESAIVYFD</sequence>
<dbReference type="InterPro" id="IPR017853">
    <property type="entry name" value="GH"/>
</dbReference>
<dbReference type="PANTHER" id="PTHR43405">
    <property type="entry name" value="GLYCOSYL HYDROLASE DIGH"/>
    <property type="match status" value="1"/>
</dbReference>
<organism evidence="3">
    <name type="scientific">termite gut metagenome</name>
    <dbReference type="NCBI Taxonomy" id="433724"/>
    <lineage>
        <taxon>unclassified sequences</taxon>
        <taxon>metagenomes</taxon>
        <taxon>organismal metagenomes</taxon>
    </lineage>
</organism>
<dbReference type="InterPro" id="IPR003790">
    <property type="entry name" value="GHL10"/>
</dbReference>
<protein>
    <recommendedName>
        <fullName evidence="2">Glycosyl hydrolase-like 10 domain-containing protein</fullName>
    </recommendedName>
</protein>
<name>A0A5J4QXA4_9ZZZZ</name>
<dbReference type="SUPFAM" id="SSF51445">
    <property type="entry name" value="(Trans)glycosidases"/>
    <property type="match status" value="1"/>
</dbReference>
<dbReference type="Gene3D" id="3.20.20.80">
    <property type="entry name" value="Glycosidases"/>
    <property type="match status" value="1"/>
</dbReference>
<dbReference type="InterPro" id="IPR052177">
    <property type="entry name" value="Divisome_Glycosyl_Hydrolase"/>
</dbReference>
<evidence type="ECO:0000259" key="2">
    <source>
        <dbReference type="Pfam" id="PF02638"/>
    </source>
</evidence>
<comment type="caution">
    <text evidence="3">The sequence shown here is derived from an EMBL/GenBank/DDBJ whole genome shotgun (WGS) entry which is preliminary data.</text>
</comment>
<accession>A0A5J4QXA4</accession>
<dbReference type="Pfam" id="PF02638">
    <property type="entry name" value="GHL10"/>
    <property type="match status" value="1"/>
</dbReference>
<feature type="domain" description="Glycosyl hydrolase-like 10" evidence="2">
    <location>
        <begin position="28"/>
        <end position="343"/>
    </location>
</feature>
<evidence type="ECO:0000313" key="3">
    <source>
        <dbReference type="EMBL" id="KAA6325959.1"/>
    </source>
</evidence>
<keyword evidence="1" id="KW-0732">Signal</keyword>